<comment type="caution">
    <text evidence="12">The sequence shown here is derived from an EMBL/GenBank/DDBJ whole genome shotgun (WGS) entry which is preliminary data.</text>
</comment>
<dbReference type="RefSeq" id="WP_407030700.1">
    <property type="nucleotide sequence ID" value="NZ_JAQGEF010000005.1"/>
</dbReference>
<dbReference type="PROSITE" id="PS52040">
    <property type="entry name" value="TOPO_IIA"/>
    <property type="match status" value="1"/>
</dbReference>
<keyword evidence="5 8" id="KW-0799">Topoisomerase</keyword>
<keyword evidence="13" id="KW-1185">Reference proteome</keyword>
<dbReference type="NCBIfam" id="NF004043">
    <property type="entry name" value="PRK05560.1"/>
    <property type="match status" value="1"/>
</dbReference>
<keyword evidence="8" id="KW-0963">Cytoplasm</keyword>
<dbReference type="Proteomes" id="UP001210231">
    <property type="component" value="Unassembled WGS sequence"/>
</dbReference>
<dbReference type="Gene3D" id="2.120.10.90">
    <property type="entry name" value="DNA gyrase/topoisomerase IV, subunit A, C-terminal"/>
    <property type="match status" value="1"/>
</dbReference>
<comment type="miscellaneous">
    <text evidence="8">Few gyrases are as efficient as E.coli at forming negative supercoils. Not all organisms have 2 type II topoisomerases; in organisms with a single type II topoisomerase this enzyme also has to decatenate newly replicated chromosomes.</text>
</comment>
<keyword evidence="3 8" id="KW-0547">Nucleotide-binding</keyword>
<dbReference type="NCBIfam" id="NF004044">
    <property type="entry name" value="PRK05561.1"/>
    <property type="match status" value="1"/>
</dbReference>
<keyword evidence="4 8" id="KW-0067">ATP-binding</keyword>
<dbReference type="InterPro" id="IPR005743">
    <property type="entry name" value="GyrA"/>
</dbReference>
<evidence type="ECO:0000313" key="13">
    <source>
        <dbReference type="Proteomes" id="UP001210231"/>
    </source>
</evidence>
<dbReference type="CDD" id="cd00187">
    <property type="entry name" value="TOP4c"/>
    <property type="match status" value="1"/>
</dbReference>
<comment type="function">
    <text evidence="8">A type II topoisomerase that negatively supercoils closed circular double-stranded (ds) DNA in an ATP-dependent manner to modulate DNA topology and maintain chromosomes in an underwound state. Negative supercoiling favors strand separation, and DNA replication, transcription, recombination and repair, all of which involve strand separation. Also able to catalyze the interconversion of other topological isomers of dsDNA rings, including catenanes and knotted rings. Type II topoisomerases break and join 2 DNA strands simultaneously in an ATP-dependent manner.</text>
</comment>
<dbReference type="InterPro" id="IPR035516">
    <property type="entry name" value="Gyrase/topoIV_suA_C"/>
</dbReference>
<dbReference type="SUPFAM" id="SSF101904">
    <property type="entry name" value="GyrA/ParC C-terminal domain-like"/>
    <property type="match status" value="1"/>
</dbReference>
<evidence type="ECO:0000256" key="1">
    <source>
        <dbReference type="ARBA" id="ARBA00000185"/>
    </source>
</evidence>
<dbReference type="EC" id="5.6.2.2" evidence="8"/>
<comment type="catalytic activity">
    <reaction evidence="1 8 9">
        <text>ATP-dependent breakage, passage and rejoining of double-stranded DNA.</text>
        <dbReference type="EC" id="5.6.2.2"/>
    </reaction>
</comment>
<feature type="domain" description="Topo IIA-type catalytic" evidence="11">
    <location>
        <begin position="42"/>
        <end position="510"/>
    </location>
</feature>
<dbReference type="HAMAP" id="MF_01897">
    <property type="entry name" value="GyrA"/>
    <property type="match status" value="1"/>
</dbReference>
<dbReference type="InterPro" id="IPR006691">
    <property type="entry name" value="GyrA/parC_rep"/>
</dbReference>
<keyword evidence="6 8" id="KW-0238">DNA-binding</keyword>
<dbReference type="SUPFAM" id="SSF56719">
    <property type="entry name" value="Type II DNA topoisomerase"/>
    <property type="match status" value="1"/>
</dbReference>
<feature type="active site" description="O-(5'-phospho-DNA)-tyrosine intermediate" evidence="8 9">
    <location>
        <position position="130"/>
    </location>
</feature>
<dbReference type="SMART" id="SM00434">
    <property type="entry name" value="TOP4c"/>
    <property type="match status" value="1"/>
</dbReference>
<dbReference type="InterPro" id="IPR013757">
    <property type="entry name" value="Topo_IIA_A_a_sf"/>
</dbReference>
<reference evidence="12 13" key="1">
    <citation type="submission" date="2022-12" db="EMBL/GenBank/DDBJ databases">
        <title>Chitinophagaceae gen. sp. nov., a new member of the family Chitinophagaceae, isolated from soil in a chemical factory.</title>
        <authorList>
            <person name="Ke Z."/>
        </authorList>
    </citation>
    <scope>NUCLEOTIDE SEQUENCE [LARGE SCALE GENOMIC DNA]</scope>
    <source>
        <strain evidence="12 13">LY-5</strain>
    </source>
</reference>
<feature type="short sequence motif" description="GyrA-box" evidence="8">
    <location>
        <begin position="537"/>
        <end position="543"/>
    </location>
</feature>
<protein>
    <recommendedName>
        <fullName evidence="8">DNA gyrase subunit A</fullName>
        <ecNumber evidence="8">5.6.2.2</ecNumber>
    </recommendedName>
</protein>
<evidence type="ECO:0000256" key="4">
    <source>
        <dbReference type="ARBA" id="ARBA00022840"/>
    </source>
</evidence>
<dbReference type="InterPro" id="IPR002205">
    <property type="entry name" value="Topo_IIA_dom_A"/>
</dbReference>
<evidence type="ECO:0000313" key="12">
    <source>
        <dbReference type="EMBL" id="MDA3614372.1"/>
    </source>
</evidence>
<keyword evidence="7 8" id="KW-0413">Isomerase</keyword>
<dbReference type="InterPro" id="IPR050220">
    <property type="entry name" value="Type_II_DNA_Topoisomerases"/>
</dbReference>
<dbReference type="Gene3D" id="3.30.1360.40">
    <property type="match status" value="1"/>
</dbReference>
<dbReference type="Gene3D" id="1.10.268.10">
    <property type="entry name" value="Topoisomerase, domain 3"/>
    <property type="match status" value="1"/>
</dbReference>
<dbReference type="Pfam" id="PF03989">
    <property type="entry name" value="DNA_gyraseA_C"/>
    <property type="match status" value="6"/>
</dbReference>
<evidence type="ECO:0000256" key="8">
    <source>
        <dbReference type="HAMAP-Rule" id="MF_01897"/>
    </source>
</evidence>
<evidence type="ECO:0000256" key="7">
    <source>
        <dbReference type="ARBA" id="ARBA00023235"/>
    </source>
</evidence>
<evidence type="ECO:0000256" key="2">
    <source>
        <dbReference type="ARBA" id="ARBA00008263"/>
    </source>
</evidence>
<dbReference type="Gene3D" id="3.90.199.10">
    <property type="entry name" value="Topoisomerase II, domain 5"/>
    <property type="match status" value="1"/>
</dbReference>
<evidence type="ECO:0000256" key="5">
    <source>
        <dbReference type="ARBA" id="ARBA00023029"/>
    </source>
</evidence>
<feature type="region of interest" description="Disordered" evidence="10">
    <location>
        <begin position="839"/>
        <end position="871"/>
    </location>
</feature>
<evidence type="ECO:0000256" key="6">
    <source>
        <dbReference type="ARBA" id="ARBA00023125"/>
    </source>
</evidence>
<name>A0ABT4UHQ0_9BACT</name>
<feature type="compositionally biased region" description="Low complexity" evidence="10">
    <location>
        <begin position="859"/>
        <end position="871"/>
    </location>
</feature>
<evidence type="ECO:0000256" key="10">
    <source>
        <dbReference type="SAM" id="MobiDB-lite"/>
    </source>
</evidence>
<gene>
    <name evidence="8 12" type="primary">gyrA</name>
    <name evidence="12" type="ORF">O3P16_06100</name>
</gene>
<dbReference type="PANTHER" id="PTHR43493:SF5">
    <property type="entry name" value="DNA GYRASE SUBUNIT A, CHLOROPLASTIC_MITOCHONDRIAL"/>
    <property type="match status" value="1"/>
</dbReference>
<evidence type="ECO:0000259" key="11">
    <source>
        <dbReference type="PROSITE" id="PS52040"/>
    </source>
</evidence>
<organism evidence="12 13">
    <name type="scientific">Polluticaenibacter yanchengensis</name>
    <dbReference type="NCBI Taxonomy" id="3014562"/>
    <lineage>
        <taxon>Bacteria</taxon>
        <taxon>Pseudomonadati</taxon>
        <taxon>Bacteroidota</taxon>
        <taxon>Chitinophagia</taxon>
        <taxon>Chitinophagales</taxon>
        <taxon>Chitinophagaceae</taxon>
        <taxon>Polluticaenibacter</taxon>
    </lineage>
</organism>
<dbReference type="EMBL" id="JAQGEF010000005">
    <property type="protein sequence ID" value="MDA3614372.1"/>
    <property type="molecule type" value="Genomic_DNA"/>
</dbReference>
<evidence type="ECO:0000256" key="9">
    <source>
        <dbReference type="PROSITE-ProRule" id="PRU01384"/>
    </source>
</evidence>
<dbReference type="InterPro" id="IPR013760">
    <property type="entry name" value="Topo_IIA-like_dom_sf"/>
</dbReference>
<comment type="subcellular location">
    <subcellularLocation>
        <location evidence="8">Cytoplasm</location>
    </subcellularLocation>
</comment>
<dbReference type="PANTHER" id="PTHR43493">
    <property type="entry name" value="DNA GYRASE/TOPOISOMERASE SUBUNIT A"/>
    <property type="match status" value="1"/>
</dbReference>
<accession>A0ABT4UHQ0</accession>
<comment type="subunit">
    <text evidence="8">Heterotetramer, composed of two GyrA and two GyrB chains. In the heterotetramer, GyrA contains the active site tyrosine that forms a transient covalent intermediate with DNA, while GyrB binds cofactors and catalyzes ATP hydrolysis.</text>
</comment>
<proteinExistence type="inferred from homology"/>
<sequence>MEDLNLPQETNDNDRIIKVNIEEQMKTAYIDYSMSVIVGRALPDVRDGFKPVHRRILYAMNELNLDYGKPYKKSARIVGEVMGKYHPHGDSAIYDTMVRLAQEWSMRYTLVDGQGNFGNQDGDGAAAMRYTEARLQKLTEFILKDIEKETVDFHGNFDDSLQEPTVLPTRIPQLLINGSTGIAVGMATNMLPHNLSEVVDGCLAYIENKDITIEELIKYVKGPDFPTAGVIHGFEGVKQGLMTGRGRVVLRGKATFETDDKGREKIIITEVPYQVNRDQLTNRIGQLVNDKVIEGVSNVNNESNLKEGTRVVLDLKRDGVAQVILNQLFKLTELQTSYGINNVALVKGRPRTLNLKDLIAEFIDFRHEVVIRRTEFELRKAKERAHILEGYMKVIGTQDDLDLAIKIIRESKTPDLAREGLIEAFTLSDLQARAILELRLRTLTGLEIDKIREEYDEIMKTINHLQLILDTESMRFEIISDELKEVKEKFGDERKTQIQYLADEISIEDLIEKEDVVITISNLGYIKRTSATEFRQQRRGGRGAKAGSTRNEDFFEHLFVANTHHTMLFFTEKGRLYWLKVYEIPEGEKNSKGRAIQNMMQIPQDDKVRAIIDIENLDDKDFVDNHYIVLCTKKGVIKKTPLSEFSRRRSTGVNAITILEGDQLLEAKLTDGTSDIMMALKSGRAIRFPEEKVRPTGRGAIGVGGIEVDDETDEVVGMVCLSDDDVKNGVNILVVSEQGFGKKTPIDEYRITNRGGKGVKTINVTEKTGTLVGILDVTDANDLMISCKSGITIRTGVDSIREAGRATQGVTLIKVNNNDFIAAITKLAKFEEDVEQEITEGTLPVIDENTPLNDDSEQSSNNSEETSTTEN</sequence>
<evidence type="ECO:0000256" key="3">
    <source>
        <dbReference type="ARBA" id="ARBA00022741"/>
    </source>
</evidence>
<dbReference type="InterPro" id="IPR013758">
    <property type="entry name" value="Topo_IIA_A/C_ab"/>
</dbReference>
<dbReference type="GO" id="GO:0003918">
    <property type="term" value="F:DNA topoisomerase type II (double strand cut, ATP-hydrolyzing) activity"/>
    <property type="evidence" value="ECO:0007669"/>
    <property type="project" value="UniProtKB-EC"/>
</dbReference>
<dbReference type="NCBIfam" id="TIGR01063">
    <property type="entry name" value="gyrA"/>
    <property type="match status" value="1"/>
</dbReference>
<comment type="similarity">
    <text evidence="2 8">Belongs to the type II topoisomerase GyrA/ParC subunit family.</text>
</comment>
<dbReference type="Pfam" id="PF00521">
    <property type="entry name" value="DNA_topoisoIV"/>
    <property type="match status" value="1"/>
</dbReference>